<proteinExistence type="inferred from homology"/>
<dbReference type="Pfam" id="PF13561">
    <property type="entry name" value="adh_short_C2"/>
    <property type="match status" value="1"/>
</dbReference>
<dbReference type="InterPro" id="IPR002347">
    <property type="entry name" value="SDR_fam"/>
</dbReference>
<comment type="caution">
    <text evidence="3">The sequence shown here is derived from an EMBL/GenBank/DDBJ whole genome shotgun (WGS) entry which is preliminary data.</text>
</comment>
<protein>
    <submittedName>
        <fullName evidence="3">Short-chain dehydrogenase</fullName>
    </submittedName>
</protein>
<dbReference type="PRINTS" id="PR00080">
    <property type="entry name" value="SDRFAMILY"/>
</dbReference>
<comment type="similarity">
    <text evidence="1">Belongs to the short-chain dehydrogenases/reductases (SDR) family.</text>
</comment>
<dbReference type="PANTHER" id="PTHR43477:SF1">
    <property type="entry name" value="DIHYDROANTICAPSIN 7-DEHYDROGENASE"/>
    <property type="match status" value="1"/>
</dbReference>
<dbReference type="CDD" id="cd05233">
    <property type="entry name" value="SDR_c"/>
    <property type="match status" value="1"/>
</dbReference>
<dbReference type="InterPro" id="IPR036291">
    <property type="entry name" value="NAD(P)-bd_dom_sf"/>
</dbReference>
<reference evidence="3 4" key="1">
    <citation type="journal article" date="2013" name="Genome Announc.">
        <title>Genome Sequence of the Pyrene- and Fluoranthene-Degrading Bacterium Cycloclasticus sp. Strain PY97M.</title>
        <authorList>
            <person name="Cui Z."/>
            <person name="Xu G."/>
            <person name="Li Q."/>
            <person name="Gao W."/>
            <person name="Zheng L."/>
        </authorList>
    </citation>
    <scope>NUCLEOTIDE SEQUENCE [LARGE SCALE GENOMIC DNA]</scope>
    <source>
        <strain evidence="3 4">PY97M</strain>
    </source>
</reference>
<evidence type="ECO:0000256" key="2">
    <source>
        <dbReference type="ARBA" id="ARBA00023002"/>
    </source>
</evidence>
<evidence type="ECO:0000256" key="1">
    <source>
        <dbReference type="ARBA" id="ARBA00006484"/>
    </source>
</evidence>
<organism evidence="3 4">
    <name type="scientific">Cycloclasticus pugetii</name>
    <dbReference type="NCBI Taxonomy" id="34068"/>
    <lineage>
        <taxon>Bacteria</taxon>
        <taxon>Pseudomonadati</taxon>
        <taxon>Pseudomonadota</taxon>
        <taxon>Gammaproteobacteria</taxon>
        <taxon>Thiotrichales</taxon>
        <taxon>Piscirickettsiaceae</taxon>
        <taxon>Cycloclasticus</taxon>
    </lineage>
</organism>
<evidence type="ECO:0000313" key="4">
    <source>
        <dbReference type="Proteomes" id="UP000015462"/>
    </source>
</evidence>
<keyword evidence="4" id="KW-1185">Reference proteome</keyword>
<dbReference type="PANTHER" id="PTHR43477">
    <property type="entry name" value="DIHYDROANTICAPSIN 7-DEHYDROGENASE"/>
    <property type="match status" value="1"/>
</dbReference>
<dbReference type="PRINTS" id="PR00081">
    <property type="entry name" value="GDHRDH"/>
</dbReference>
<dbReference type="AlphaFoldDB" id="A0AB33YZI3"/>
<evidence type="ECO:0000313" key="3">
    <source>
        <dbReference type="EMBL" id="EPD12524.1"/>
    </source>
</evidence>
<gene>
    <name evidence="3" type="ORF">L196_09509</name>
</gene>
<name>A0AB33YZI3_9GAMM</name>
<dbReference type="RefSeq" id="WP_015006978.1">
    <property type="nucleotide sequence ID" value="NZ_FQZJ01000001.1"/>
</dbReference>
<dbReference type="EMBL" id="ASHL01000009">
    <property type="protein sequence ID" value="EPD12524.1"/>
    <property type="molecule type" value="Genomic_DNA"/>
</dbReference>
<dbReference type="SUPFAM" id="SSF51735">
    <property type="entry name" value="NAD(P)-binding Rossmann-fold domains"/>
    <property type="match status" value="1"/>
</dbReference>
<dbReference type="Proteomes" id="UP000015462">
    <property type="component" value="Unassembled WGS sequence"/>
</dbReference>
<dbReference type="GO" id="GO:0016491">
    <property type="term" value="F:oxidoreductase activity"/>
    <property type="evidence" value="ECO:0007669"/>
    <property type="project" value="UniProtKB-KW"/>
</dbReference>
<dbReference type="FunFam" id="3.40.50.720:FF:000084">
    <property type="entry name" value="Short-chain dehydrogenase reductase"/>
    <property type="match status" value="1"/>
</dbReference>
<sequence>MSGRLAGKVALITGTAGGQGRAAAEMFAAQGAKIVGCDVKEGEHEETVRRVVDAGGEMVSRVVDLGDEDQVKSWIDFAVESYGDFDILYNNASAVRYGKIDEFSTEDWHWLVRNELDLVYYAIKHAFPIMKRRGGGSIVNTASAAGVIGSTFAGHIHQFAHSMTKGGVIAMTRTLAAEFADAKIRVNSISPGLIETPAFAVFPDKALLKKMIDDIMKLQLMDVLGQPEDIAYCALYLASEESRFATGQNFCIDGGLTAI</sequence>
<accession>A0AB33YZI3</accession>
<dbReference type="InterPro" id="IPR051122">
    <property type="entry name" value="SDR_DHRS6-like"/>
</dbReference>
<keyword evidence="2" id="KW-0560">Oxidoreductase</keyword>
<dbReference type="Gene3D" id="3.40.50.720">
    <property type="entry name" value="NAD(P)-binding Rossmann-like Domain"/>
    <property type="match status" value="1"/>
</dbReference>